<dbReference type="AlphaFoldDB" id="A0AAN8P3S6"/>
<evidence type="ECO:0000256" key="1">
    <source>
        <dbReference type="SAM" id="MobiDB-lite"/>
    </source>
</evidence>
<proteinExistence type="predicted"/>
<evidence type="ECO:0000313" key="3">
    <source>
        <dbReference type="Proteomes" id="UP001372834"/>
    </source>
</evidence>
<feature type="region of interest" description="Disordered" evidence="1">
    <location>
        <begin position="43"/>
        <end position="83"/>
    </location>
</feature>
<name>A0AAN8P3S6_POLSC</name>
<dbReference type="EMBL" id="JAWJWE010000011">
    <property type="protein sequence ID" value="KAK6630471.1"/>
    <property type="molecule type" value="Genomic_DNA"/>
</dbReference>
<evidence type="ECO:0000313" key="2">
    <source>
        <dbReference type="EMBL" id="KAK6630471.1"/>
    </source>
</evidence>
<gene>
    <name evidence="2" type="ORF">RUM43_014816</name>
</gene>
<reference evidence="2 3" key="1">
    <citation type="submission" date="2023-10" db="EMBL/GenBank/DDBJ databases">
        <title>Genomes of two closely related lineages of the louse Polyplax serrata with different host specificities.</title>
        <authorList>
            <person name="Martinu J."/>
            <person name="Tarabai H."/>
            <person name="Stefka J."/>
            <person name="Hypsa V."/>
        </authorList>
    </citation>
    <scope>NUCLEOTIDE SEQUENCE [LARGE SCALE GENOMIC DNA]</scope>
    <source>
        <strain evidence="2">HR10_N</strain>
    </source>
</reference>
<organism evidence="2 3">
    <name type="scientific">Polyplax serrata</name>
    <name type="common">Common mouse louse</name>
    <dbReference type="NCBI Taxonomy" id="468196"/>
    <lineage>
        <taxon>Eukaryota</taxon>
        <taxon>Metazoa</taxon>
        <taxon>Ecdysozoa</taxon>
        <taxon>Arthropoda</taxon>
        <taxon>Hexapoda</taxon>
        <taxon>Insecta</taxon>
        <taxon>Pterygota</taxon>
        <taxon>Neoptera</taxon>
        <taxon>Paraneoptera</taxon>
        <taxon>Psocodea</taxon>
        <taxon>Troctomorpha</taxon>
        <taxon>Phthiraptera</taxon>
        <taxon>Anoplura</taxon>
        <taxon>Polyplacidae</taxon>
        <taxon>Polyplax</taxon>
    </lineage>
</organism>
<protein>
    <submittedName>
        <fullName evidence="2">Uncharacterized protein</fullName>
    </submittedName>
</protein>
<dbReference type="Proteomes" id="UP001372834">
    <property type="component" value="Unassembled WGS sequence"/>
</dbReference>
<sequence>MRRIRYNTSAKSLTLTRTVNSAATADAAALTYVRKDKIIDMKQPYLTPHPPDKNDAKGAAADLPVESATALKGRTQKQTTKPT</sequence>
<accession>A0AAN8P3S6</accession>
<comment type="caution">
    <text evidence="2">The sequence shown here is derived from an EMBL/GenBank/DDBJ whole genome shotgun (WGS) entry which is preliminary data.</text>
</comment>